<feature type="chain" id="PRO_5040393990" evidence="2">
    <location>
        <begin position="30"/>
        <end position="414"/>
    </location>
</feature>
<comment type="similarity">
    <text evidence="1">Belongs to the asaB hydroxylase/desaturase family.</text>
</comment>
<proteinExistence type="inferred from homology"/>
<feature type="signal peptide" evidence="2">
    <location>
        <begin position="1"/>
        <end position="29"/>
    </location>
</feature>
<evidence type="ECO:0000256" key="1">
    <source>
        <dbReference type="ARBA" id="ARBA00023604"/>
    </source>
</evidence>
<protein>
    <submittedName>
        <fullName evidence="3">Uncharacterized protein</fullName>
    </submittedName>
</protein>
<dbReference type="GO" id="GO:0016491">
    <property type="term" value="F:oxidoreductase activity"/>
    <property type="evidence" value="ECO:0007669"/>
    <property type="project" value="InterPro"/>
</dbReference>
<comment type="caution">
    <text evidence="3">The sequence shown here is derived from an EMBL/GenBank/DDBJ whole genome shotgun (WGS) entry which is preliminary data.</text>
</comment>
<evidence type="ECO:0000313" key="3">
    <source>
        <dbReference type="EMBL" id="CAB9519367.1"/>
    </source>
</evidence>
<accession>A0A9N8EDC7</accession>
<dbReference type="PANTHER" id="PTHR34598:SF3">
    <property type="entry name" value="OXIDOREDUCTASE AN1597"/>
    <property type="match status" value="1"/>
</dbReference>
<name>A0A9N8EDC7_9STRA</name>
<gene>
    <name evidence="3" type="ORF">SEMRO_1011_G231040.1</name>
</gene>
<sequence length="414" mass="47633">MAVLHRYLSFYYLALHVVLIDLWLEEALCFADLSRYDKGSARSTTRVAKAPITPLRERTNDDATIFDLDYRGANEFIDAHYGKADLAWQNKDNSASYFEASTCAKAEQVWNARKGVRISDDQPLQPPSLDGNGFFLVPHPTQVKDFTDFSQVQEVYLPELEAILQEQFDITSDSHHVLFWNPVLRGQAMQSSQDRVFDEATQTIQASAISTTANMVHIDTDIGAHETPESFLKIMYKNRVTTTPGTQEEPSLSQLTDAIAHGQRFVILNFWRNGDSNNPIIQTMPLGLFVPHYDPNSMDAFPTAQPCRDQSRWYYYPNMTYQETLVFKQYDRDASYVSDIWHSALRNQQPQQRAVPPRLSFDIRALVVSKTETVAPERDRYSHHRVRPIMDFSQSQVFCQEQDKRQTERDTTKP</sequence>
<keyword evidence="4" id="KW-1185">Reference proteome</keyword>
<evidence type="ECO:0000313" key="4">
    <source>
        <dbReference type="Proteomes" id="UP001153069"/>
    </source>
</evidence>
<reference evidence="3" key="1">
    <citation type="submission" date="2020-06" db="EMBL/GenBank/DDBJ databases">
        <authorList>
            <consortium name="Plant Systems Biology data submission"/>
        </authorList>
    </citation>
    <scope>NUCLEOTIDE SEQUENCE</scope>
    <source>
        <strain evidence="3">D6</strain>
    </source>
</reference>
<dbReference type="NCBIfam" id="NF041278">
    <property type="entry name" value="CmcJ_NvfI_EfuI"/>
    <property type="match status" value="1"/>
</dbReference>
<keyword evidence="2" id="KW-0732">Signal</keyword>
<dbReference type="EMBL" id="CAICTM010001009">
    <property type="protein sequence ID" value="CAB9519367.1"/>
    <property type="molecule type" value="Genomic_DNA"/>
</dbReference>
<dbReference type="PANTHER" id="PTHR34598">
    <property type="entry name" value="BLL6449 PROTEIN"/>
    <property type="match status" value="1"/>
</dbReference>
<evidence type="ECO:0000256" key="2">
    <source>
        <dbReference type="SAM" id="SignalP"/>
    </source>
</evidence>
<organism evidence="3 4">
    <name type="scientific">Seminavis robusta</name>
    <dbReference type="NCBI Taxonomy" id="568900"/>
    <lineage>
        <taxon>Eukaryota</taxon>
        <taxon>Sar</taxon>
        <taxon>Stramenopiles</taxon>
        <taxon>Ochrophyta</taxon>
        <taxon>Bacillariophyta</taxon>
        <taxon>Bacillariophyceae</taxon>
        <taxon>Bacillariophycidae</taxon>
        <taxon>Naviculales</taxon>
        <taxon>Naviculaceae</taxon>
        <taxon>Seminavis</taxon>
    </lineage>
</organism>
<dbReference type="AlphaFoldDB" id="A0A9N8EDC7"/>
<dbReference type="InterPro" id="IPR044053">
    <property type="entry name" value="AsaB-like"/>
</dbReference>
<dbReference type="Proteomes" id="UP001153069">
    <property type="component" value="Unassembled WGS sequence"/>
</dbReference>
<dbReference type="OrthoDB" id="46826at2759"/>